<keyword evidence="2" id="KW-0808">Transferase</keyword>
<dbReference type="Proteomes" id="UP000179935">
    <property type="component" value="Unassembled WGS sequence"/>
</dbReference>
<dbReference type="CDD" id="cd05120">
    <property type="entry name" value="APH_ChoK_like"/>
    <property type="match status" value="1"/>
</dbReference>
<dbReference type="OrthoDB" id="2801014at2"/>
<dbReference type="PANTHER" id="PTHR21310:SF15">
    <property type="entry name" value="AMINOGLYCOSIDE PHOSPHOTRANSFERASE DOMAIN-CONTAINING PROTEIN"/>
    <property type="match status" value="1"/>
</dbReference>
<comment type="caution">
    <text evidence="2">The sequence shown here is derived from an EMBL/GenBank/DDBJ whole genome shotgun (WGS) entry which is preliminary data.</text>
</comment>
<dbReference type="PIRSF" id="PIRSF000707">
    <property type="entry name" value="Hygromycin-B_kinase"/>
    <property type="match status" value="1"/>
</dbReference>
<accession>A0A1S2Q4L2</accession>
<dbReference type="Gene3D" id="3.90.1200.10">
    <property type="match status" value="1"/>
</dbReference>
<dbReference type="PANTHER" id="PTHR21310">
    <property type="entry name" value="AMINOGLYCOSIDE PHOSPHOTRANSFERASE-RELATED-RELATED"/>
    <property type="match status" value="1"/>
</dbReference>
<dbReference type="InterPro" id="IPR002575">
    <property type="entry name" value="Aminoglycoside_PTrfase"/>
</dbReference>
<organism evidence="2 3">
    <name type="scientific">Streptomyces colonosanans</name>
    <dbReference type="NCBI Taxonomy" id="1428652"/>
    <lineage>
        <taxon>Bacteria</taxon>
        <taxon>Bacillati</taxon>
        <taxon>Actinomycetota</taxon>
        <taxon>Actinomycetes</taxon>
        <taxon>Kitasatosporales</taxon>
        <taxon>Streptomycetaceae</taxon>
        <taxon>Streptomyces</taxon>
    </lineage>
</organism>
<dbReference type="InterPro" id="IPR051678">
    <property type="entry name" value="AGP_Transferase"/>
</dbReference>
<protein>
    <submittedName>
        <fullName evidence="2">Phosphotransferase</fullName>
    </submittedName>
</protein>
<evidence type="ECO:0000313" key="3">
    <source>
        <dbReference type="Proteomes" id="UP000179935"/>
    </source>
</evidence>
<dbReference type="SUPFAM" id="SSF56112">
    <property type="entry name" value="Protein kinase-like (PK-like)"/>
    <property type="match status" value="1"/>
</dbReference>
<dbReference type="GO" id="GO:0016740">
    <property type="term" value="F:transferase activity"/>
    <property type="evidence" value="ECO:0007669"/>
    <property type="project" value="UniProtKB-KW"/>
</dbReference>
<name>A0A1S2Q4L2_9ACTN</name>
<dbReference type="EMBL" id="MLYP01000007">
    <property type="protein sequence ID" value="OIK00135.1"/>
    <property type="molecule type" value="Genomic_DNA"/>
</dbReference>
<dbReference type="Pfam" id="PF01636">
    <property type="entry name" value="APH"/>
    <property type="match status" value="1"/>
</dbReference>
<reference evidence="2 3" key="1">
    <citation type="submission" date="2016-10" db="EMBL/GenBank/DDBJ databases">
        <title>Genome sequence of Streptomyces sp. MUSC 93.</title>
        <authorList>
            <person name="Lee L.-H."/>
            <person name="Ser H.-L."/>
            <person name="Law J.W.-F."/>
        </authorList>
    </citation>
    <scope>NUCLEOTIDE SEQUENCE [LARGE SCALE GENOMIC DNA]</scope>
    <source>
        <strain evidence="2 3">MUSC 93</strain>
    </source>
</reference>
<gene>
    <name evidence="2" type="ORF">BIV24_03735</name>
</gene>
<sequence>MLPNVDTDDELRAVISDEAVLRPAVEDLVARLGLSGLSLRRFDDGSLPVYALGGDLVLKLYPGFEVAEAVREARVLAHLWGRLPVPTPRVYAADEYVNGWRFVLMSRLSGLSLAEAWPRLTEAERDRIVTEAAEALAALHAMDHKQLADVVGPSDWDGFLRRQRAGVFERHQAAGLTEPWLSRIPEFLDSVTLPASIELALLHTEFMREHLTVELGDGRRLTGLFDFEPAMIGDPAYDFVGVGLFVTRADPRQFGRFYEAYGRAPHDPDQLLAYTLLHVYSNLPWYLRELPAPAEPRLDALAEMWFGTDG</sequence>
<dbReference type="AlphaFoldDB" id="A0A1S2Q4L2"/>
<dbReference type="InterPro" id="IPR016259">
    <property type="entry name" value="Hygromycin-B_Kinase"/>
</dbReference>
<feature type="domain" description="Aminoglycoside phosphotransferase" evidence="1">
    <location>
        <begin position="39"/>
        <end position="266"/>
    </location>
</feature>
<evidence type="ECO:0000313" key="2">
    <source>
        <dbReference type="EMBL" id="OIK00135.1"/>
    </source>
</evidence>
<dbReference type="InterPro" id="IPR011009">
    <property type="entry name" value="Kinase-like_dom_sf"/>
</dbReference>
<evidence type="ECO:0000259" key="1">
    <source>
        <dbReference type="Pfam" id="PF01636"/>
    </source>
</evidence>
<proteinExistence type="predicted"/>
<dbReference type="STRING" id="1428652.BIV24_03735"/>
<dbReference type="RefSeq" id="WP_071364667.1">
    <property type="nucleotide sequence ID" value="NZ_MLYP01000007.1"/>
</dbReference>
<keyword evidence="3" id="KW-1185">Reference proteome</keyword>